<evidence type="ECO:0000256" key="4">
    <source>
        <dbReference type="ARBA" id="ARBA00016452"/>
    </source>
</evidence>
<dbReference type="Proteomes" id="UP000516349">
    <property type="component" value="Chromosome"/>
</dbReference>
<dbReference type="EMBL" id="CP060244">
    <property type="protein sequence ID" value="QNT77715.1"/>
    <property type="molecule type" value="Genomic_DNA"/>
</dbReference>
<comment type="function">
    <text evidence="1 12">Required for the export of heme to the periplasm for the biogenesis of c-type cytochromes.</text>
</comment>
<dbReference type="RefSeq" id="WP_203414143.1">
    <property type="nucleotide sequence ID" value="NZ_CP060244.1"/>
</dbReference>
<keyword evidence="10 13" id="KW-1133">Transmembrane helix</keyword>
<proteinExistence type="inferred from homology"/>
<evidence type="ECO:0000256" key="1">
    <source>
        <dbReference type="ARBA" id="ARBA00002442"/>
    </source>
</evidence>
<feature type="transmembrane region" description="Helical" evidence="13">
    <location>
        <begin position="105"/>
        <end position="125"/>
    </location>
</feature>
<keyword evidence="6 12" id="KW-1003">Cell membrane</keyword>
<sequence>MTLPQFIFSLLQRDRRLTWQQGTDTLAGILFFIIAITLFPLALGPSPTLLHRIAPGILWVCALLASLFPLEKIFTSDYEDGTLEQLLLLGYSPALIAAVKMLSHWLLTGVPLLIIAVPLGIMLSIDLSALPILLTGLGVGTICLSLLGGTIASLTLGARKSSLLLPLLVLPLAIPVLIFGASALDAAQNHLPYTAQLELLAALLALMLPLCPLAAGAGLAAALE</sequence>
<dbReference type="PRINTS" id="PR01414">
    <property type="entry name" value="CCMBBIOGNSIS"/>
</dbReference>
<evidence type="ECO:0000256" key="11">
    <source>
        <dbReference type="ARBA" id="ARBA00023136"/>
    </source>
</evidence>
<dbReference type="GO" id="GO:1903607">
    <property type="term" value="P:cytochrome c biosynthetic process"/>
    <property type="evidence" value="ECO:0007669"/>
    <property type="project" value="TreeGrafter"/>
</dbReference>
<dbReference type="PANTHER" id="PTHR30070:SF1">
    <property type="entry name" value="CYTOCHROME C BIOGENESIS B-RELATED"/>
    <property type="match status" value="1"/>
</dbReference>
<dbReference type="InterPro" id="IPR003544">
    <property type="entry name" value="Cyt_c_biogenesis_CcmB"/>
</dbReference>
<keyword evidence="11 12" id="KW-0472">Membrane</keyword>
<feature type="transmembrane region" description="Helical" evidence="13">
    <location>
        <begin position="25"/>
        <end position="43"/>
    </location>
</feature>
<dbReference type="PANTHER" id="PTHR30070">
    <property type="entry name" value="HEME EXPORTER PROTEIN B"/>
    <property type="match status" value="1"/>
</dbReference>
<reference evidence="14 15" key="1">
    <citation type="submission" date="2020-08" db="EMBL/GenBank/DDBJ databases">
        <title>Complete genome sequence of Entomobacter blattae G55GP.</title>
        <authorList>
            <person name="Poehlein A."/>
            <person name="Guzman J."/>
            <person name="Daniel R."/>
            <person name="Vilcinskas A."/>
        </authorList>
    </citation>
    <scope>NUCLEOTIDE SEQUENCE [LARGE SCALE GENOMIC DNA]</scope>
    <source>
        <strain evidence="14 15">G55GP</strain>
    </source>
</reference>
<evidence type="ECO:0000256" key="10">
    <source>
        <dbReference type="ARBA" id="ARBA00022989"/>
    </source>
</evidence>
<keyword evidence="9 12" id="KW-0201">Cytochrome c-type biogenesis</keyword>
<evidence type="ECO:0000256" key="5">
    <source>
        <dbReference type="ARBA" id="ARBA00022448"/>
    </source>
</evidence>
<evidence type="ECO:0000256" key="13">
    <source>
        <dbReference type="SAM" id="Phobius"/>
    </source>
</evidence>
<dbReference type="GO" id="GO:0017004">
    <property type="term" value="P:cytochrome complex assembly"/>
    <property type="evidence" value="ECO:0007669"/>
    <property type="project" value="UniProtKB-KW"/>
</dbReference>
<dbReference type="NCBIfam" id="TIGR01190">
    <property type="entry name" value="ccmB"/>
    <property type="match status" value="1"/>
</dbReference>
<evidence type="ECO:0000256" key="7">
    <source>
        <dbReference type="ARBA" id="ARBA00022519"/>
    </source>
</evidence>
<dbReference type="InterPro" id="IPR026031">
    <property type="entry name" value="Cyt_c_CcmB_bac"/>
</dbReference>
<feature type="transmembrane region" description="Helical" evidence="13">
    <location>
        <begin position="132"/>
        <end position="157"/>
    </location>
</feature>
<accession>A0A7H1NPK5</accession>
<dbReference type="GO" id="GO:0005886">
    <property type="term" value="C:plasma membrane"/>
    <property type="evidence" value="ECO:0007669"/>
    <property type="project" value="UniProtKB-SubCell"/>
</dbReference>
<evidence type="ECO:0000313" key="14">
    <source>
        <dbReference type="EMBL" id="QNT77715.1"/>
    </source>
</evidence>
<keyword evidence="5 12" id="KW-0813">Transport</keyword>
<feature type="transmembrane region" description="Helical" evidence="13">
    <location>
        <begin position="49"/>
        <end position="70"/>
    </location>
</feature>
<keyword evidence="7 12" id="KW-0997">Cell inner membrane</keyword>
<feature type="transmembrane region" description="Helical" evidence="13">
    <location>
        <begin position="163"/>
        <end position="187"/>
    </location>
</feature>
<keyword evidence="8 13" id="KW-0812">Transmembrane</keyword>
<comment type="similarity">
    <text evidence="3 12">Belongs to the CcmB/CycW/HelB family.</text>
</comment>
<name>A0A7H1NPK5_9PROT</name>
<dbReference type="Pfam" id="PF03379">
    <property type="entry name" value="CcmB"/>
    <property type="match status" value="1"/>
</dbReference>
<evidence type="ECO:0000256" key="3">
    <source>
        <dbReference type="ARBA" id="ARBA00010544"/>
    </source>
</evidence>
<organism evidence="14 15">
    <name type="scientific">Entomobacter blattae</name>
    <dbReference type="NCBI Taxonomy" id="2762277"/>
    <lineage>
        <taxon>Bacteria</taxon>
        <taxon>Pseudomonadati</taxon>
        <taxon>Pseudomonadota</taxon>
        <taxon>Alphaproteobacteria</taxon>
        <taxon>Acetobacterales</taxon>
        <taxon>Acetobacteraceae</taxon>
        <taxon>Entomobacter</taxon>
    </lineage>
</organism>
<dbReference type="PIRSF" id="PIRSF002764">
    <property type="entry name" value="CcmB"/>
    <property type="match status" value="1"/>
</dbReference>
<evidence type="ECO:0000256" key="12">
    <source>
        <dbReference type="PIRNR" id="PIRNR002764"/>
    </source>
</evidence>
<evidence type="ECO:0000256" key="6">
    <source>
        <dbReference type="ARBA" id="ARBA00022475"/>
    </source>
</evidence>
<dbReference type="GO" id="GO:0015232">
    <property type="term" value="F:heme transmembrane transporter activity"/>
    <property type="evidence" value="ECO:0007669"/>
    <property type="project" value="InterPro"/>
</dbReference>
<feature type="transmembrane region" description="Helical" evidence="13">
    <location>
        <begin position="199"/>
        <end position="223"/>
    </location>
</feature>
<evidence type="ECO:0000256" key="8">
    <source>
        <dbReference type="ARBA" id="ARBA00022692"/>
    </source>
</evidence>
<evidence type="ECO:0000256" key="9">
    <source>
        <dbReference type="ARBA" id="ARBA00022748"/>
    </source>
</evidence>
<gene>
    <name evidence="14" type="primary">ccmB</name>
    <name evidence="14" type="ORF">JGUZn3_04660</name>
</gene>
<comment type="subcellular location">
    <subcellularLocation>
        <location evidence="2">Cell inner membrane</location>
        <topology evidence="2">Multi-pass membrane protein</topology>
    </subcellularLocation>
</comment>
<protein>
    <recommendedName>
        <fullName evidence="4 12">Heme exporter protein B</fullName>
    </recommendedName>
</protein>
<dbReference type="KEGG" id="ebla:JGUZn3_04660"/>
<keyword evidence="15" id="KW-1185">Reference proteome</keyword>
<evidence type="ECO:0000256" key="2">
    <source>
        <dbReference type="ARBA" id="ARBA00004429"/>
    </source>
</evidence>
<dbReference type="AlphaFoldDB" id="A0A7H1NPK5"/>
<evidence type="ECO:0000313" key="15">
    <source>
        <dbReference type="Proteomes" id="UP000516349"/>
    </source>
</evidence>